<comment type="caution">
    <text evidence="3">The sequence shown here is derived from an EMBL/GenBank/DDBJ whole genome shotgun (WGS) entry which is preliminary data.</text>
</comment>
<keyword evidence="2" id="KW-0812">Transmembrane</keyword>
<name>A0A1F5ZLB2_9BACT</name>
<keyword evidence="2" id="KW-0472">Membrane</keyword>
<organism evidence="3 4">
    <name type="scientific">Candidatus Gottesmanbacteria bacterium RIFCSPHIGHO2_02_FULL_39_11</name>
    <dbReference type="NCBI Taxonomy" id="1798382"/>
    <lineage>
        <taxon>Bacteria</taxon>
        <taxon>Candidatus Gottesmaniibacteriota</taxon>
    </lineage>
</organism>
<keyword evidence="2" id="KW-1133">Transmembrane helix</keyword>
<feature type="compositionally biased region" description="Polar residues" evidence="1">
    <location>
        <begin position="34"/>
        <end position="51"/>
    </location>
</feature>
<proteinExistence type="predicted"/>
<dbReference type="EMBL" id="MFJL01000038">
    <property type="protein sequence ID" value="OGG13260.1"/>
    <property type="molecule type" value="Genomic_DNA"/>
</dbReference>
<gene>
    <name evidence="3" type="ORF">A3D77_05345</name>
</gene>
<evidence type="ECO:0000256" key="2">
    <source>
        <dbReference type="SAM" id="Phobius"/>
    </source>
</evidence>
<dbReference type="Proteomes" id="UP000176923">
    <property type="component" value="Unassembled WGS sequence"/>
</dbReference>
<feature type="region of interest" description="Disordered" evidence="1">
    <location>
        <begin position="34"/>
        <end position="54"/>
    </location>
</feature>
<evidence type="ECO:0000256" key="1">
    <source>
        <dbReference type="SAM" id="MobiDB-lite"/>
    </source>
</evidence>
<evidence type="ECO:0000313" key="4">
    <source>
        <dbReference type="Proteomes" id="UP000176923"/>
    </source>
</evidence>
<accession>A0A1F5ZLB2</accession>
<dbReference type="AlphaFoldDB" id="A0A1F5ZLB2"/>
<feature type="transmembrane region" description="Helical" evidence="2">
    <location>
        <begin position="6"/>
        <end position="26"/>
    </location>
</feature>
<sequence>MSASKILTILFVILLVVTIFEVGYYLSQQAQKPQLTGTSPTDTVSEENQVFPTAIPTPAEVEEDDRRKMTKYGVLKSSVNLDTFEGILASIDLNGKVVEYNYEYRVKLGLKVGNDVIPIYLSKNAESVIKVKQSAGSVTTPITLEDLKVGDHIILERKLDTLSGDPKINVIDAQITRLND</sequence>
<dbReference type="STRING" id="1798382.A3D77_05345"/>
<protein>
    <submittedName>
        <fullName evidence="3">Uncharacterized protein</fullName>
    </submittedName>
</protein>
<evidence type="ECO:0000313" key="3">
    <source>
        <dbReference type="EMBL" id="OGG13260.1"/>
    </source>
</evidence>
<reference evidence="3 4" key="1">
    <citation type="journal article" date="2016" name="Nat. Commun.">
        <title>Thousands of microbial genomes shed light on interconnected biogeochemical processes in an aquifer system.</title>
        <authorList>
            <person name="Anantharaman K."/>
            <person name="Brown C.T."/>
            <person name="Hug L.A."/>
            <person name="Sharon I."/>
            <person name="Castelle C.J."/>
            <person name="Probst A.J."/>
            <person name="Thomas B.C."/>
            <person name="Singh A."/>
            <person name="Wilkins M.J."/>
            <person name="Karaoz U."/>
            <person name="Brodie E.L."/>
            <person name="Williams K.H."/>
            <person name="Hubbard S.S."/>
            <person name="Banfield J.F."/>
        </authorList>
    </citation>
    <scope>NUCLEOTIDE SEQUENCE [LARGE SCALE GENOMIC DNA]</scope>
</reference>